<keyword evidence="2" id="KW-1185">Reference proteome</keyword>
<dbReference type="Proteomes" id="UP000000600">
    <property type="component" value="Unassembled WGS sequence"/>
</dbReference>
<protein>
    <submittedName>
        <fullName evidence="1">Uncharacterized protein</fullName>
    </submittedName>
</protein>
<name>A0BZ20_PARTE</name>
<accession>A0BZ20</accession>
<dbReference type="OrthoDB" id="10473038at2759"/>
<dbReference type="KEGG" id="ptm:GSPATT00033640001"/>
<reference evidence="1 2" key="1">
    <citation type="journal article" date="2006" name="Nature">
        <title>Global trends of whole-genome duplications revealed by the ciliate Paramecium tetraurelia.</title>
        <authorList>
            <consortium name="Genoscope"/>
            <person name="Aury J.-M."/>
            <person name="Jaillon O."/>
            <person name="Duret L."/>
            <person name="Noel B."/>
            <person name="Jubin C."/>
            <person name="Porcel B.M."/>
            <person name="Segurens B."/>
            <person name="Daubin V."/>
            <person name="Anthouard V."/>
            <person name="Aiach N."/>
            <person name="Arnaiz O."/>
            <person name="Billaut A."/>
            <person name="Beisson J."/>
            <person name="Blanc I."/>
            <person name="Bouhouche K."/>
            <person name="Camara F."/>
            <person name="Duharcourt S."/>
            <person name="Guigo R."/>
            <person name="Gogendeau D."/>
            <person name="Katinka M."/>
            <person name="Keller A.-M."/>
            <person name="Kissmehl R."/>
            <person name="Klotz C."/>
            <person name="Koll F."/>
            <person name="Le Moue A."/>
            <person name="Lepere C."/>
            <person name="Malinsky S."/>
            <person name="Nowacki M."/>
            <person name="Nowak J.K."/>
            <person name="Plattner H."/>
            <person name="Poulain J."/>
            <person name="Ruiz F."/>
            <person name="Serrano V."/>
            <person name="Zagulski M."/>
            <person name="Dessen P."/>
            <person name="Betermier M."/>
            <person name="Weissenbach J."/>
            <person name="Scarpelli C."/>
            <person name="Schachter V."/>
            <person name="Sperling L."/>
            <person name="Meyer E."/>
            <person name="Cohen J."/>
            <person name="Wincker P."/>
        </authorList>
    </citation>
    <scope>NUCLEOTIDE SEQUENCE [LARGE SCALE GENOMIC DNA]</scope>
    <source>
        <strain evidence="1 2">Stock d4-2</strain>
    </source>
</reference>
<dbReference type="EMBL" id="CT868028">
    <property type="protein sequence ID" value="CAK63787.1"/>
    <property type="molecule type" value="Genomic_DNA"/>
</dbReference>
<sequence>MCSNGTQFKTHINQILWKFKLNIQQQITHIKKNKIRVKLKHHLLFMQVSFLYNFIILSKDHSQILVDFPQSTLIEFVKGFTILCLLESVILQQYHQQTLLSENTLTDLWMQWRWLNQPIRRLNSKQSKNNSSPSLITLILVNLGLLCDFYNDDQEKICSTKNFTSWRNFKLAKIASILEEVFRDKYIDQTQIN</sequence>
<organism evidence="1 2">
    <name type="scientific">Paramecium tetraurelia</name>
    <dbReference type="NCBI Taxonomy" id="5888"/>
    <lineage>
        <taxon>Eukaryota</taxon>
        <taxon>Sar</taxon>
        <taxon>Alveolata</taxon>
        <taxon>Ciliophora</taxon>
        <taxon>Intramacronucleata</taxon>
        <taxon>Oligohymenophorea</taxon>
        <taxon>Peniculida</taxon>
        <taxon>Parameciidae</taxon>
        <taxon>Paramecium</taxon>
    </lineage>
</organism>
<dbReference type="AlphaFoldDB" id="A0BZ20"/>
<dbReference type="HOGENOM" id="CLU_1411268_0_0_1"/>
<dbReference type="InParanoid" id="A0BZ20"/>
<dbReference type="RefSeq" id="XP_001431185.1">
    <property type="nucleotide sequence ID" value="XM_001431148.1"/>
</dbReference>
<gene>
    <name evidence="1" type="ORF">GSPATT00033640001</name>
</gene>
<evidence type="ECO:0000313" key="2">
    <source>
        <dbReference type="Proteomes" id="UP000000600"/>
    </source>
</evidence>
<evidence type="ECO:0000313" key="1">
    <source>
        <dbReference type="EMBL" id="CAK63787.1"/>
    </source>
</evidence>
<proteinExistence type="predicted"/>
<dbReference type="GeneID" id="5016969"/>